<dbReference type="InterPro" id="IPR051782">
    <property type="entry name" value="ABC_Transporter_VariousFunc"/>
</dbReference>
<dbReference type="InterPro" id="IPR027417">
    <property type="entry name" value="P-loop_NTPase"/>
</dbReference>
<dbReference type="InterPro" id="IPR003439">
    <property type="entry name" value="ABC_transporter-like_ATP-bd"/>
</dbReference>
<dbReference type="PANTHER" id="PTHR42939:SF1">
    <property type="entry name" value="ABC TRANSPORTER ATP-BINDING PROTEIN ALBC-RELATED"/>
    <property type="match status" value="1"/>
</dbReference>
<dbReference type="PROSITE" id="PS50893">
    <property type="entry name" value="ABC_TRANSPORTER_2"/>
    <property type="match status" value="1"/>
</dbReference>
<dbReference type="PANTHER" id="PTHR42939">
    <property type="entry name" value="ABC TRANSPORTER ATP-BINDING PROTEIN ALBC-RELATED"/>
    <property type="match status" value="1"/>
</dbReference>
<dbReference type="InterPro" id="IPR017871">
    <property type="entry name" value="ABC_transporter-like_CS"/>
</dbReference>
<accession>A0A2N7S013</accession>
<evidence type="ECO:0000313" key="5">
    <source>
        <dbReference type="EMBL" id="PMQ19467.1"/>
    </source>
</evidence>
<name>A0A2N7S013_9MICC</name>
<dbReference type="SUPFAM" id="SSF52540">
    <property type="entry name" value="P-loop containing nucleoside triphosphate hydrolases"/>
    <property type="match status" value="1"/>
</dbReference>
<dbReference type="GO" id="GO:0005524">
    <property type="term" value="F:ATP binding"/>
    <property type="evidence" value="ECO:0007669"/>
    <property type="project" value="UniProtKB-KW"/>
</dbReference>
<sequence length="231" mass="25585">MQMGQRAKGQLEVHSLTIGYPNRVICRPINLQLARGTGLGIIGANGSGKSTLVRTILGHLPPIEGTVEFQGLPVDDSSAHFRRTVAVQVTDGAFFEELTVREHLEMVARGHGVAEWGQAVQNELDFFEFSTVSDHLPSELSSGQRRKVLLAACLIRPAELVILDEPEQRLDLRIRNKLYQRLAAIRANGTSVFAVTHDPLMLRSCMEQVLLLDEDEGQLLDPDSGAQWLER</sequence>
<evidence type="ECO:0000259" key="4">
    <source>
        <dbReference type="PROSITE" id="PS50893"/>
    </source>
</evidence>
<dbReference type="EMBL" id="PNQX01000002">
    <property type="protein sequence ID" value="PMQ19467.1"/>
    <property type="molecule type" value="Genomic_DNA"/>
</dbReference>
<reference evidence="5 6" key="1">
    <citation type="journal article" date="2017" name="Elife">
        <title>Extensive horizontal gene transfer in cheese-associated bacteria.</title>
        <authorList>
            <person name="Bonham K.S."/>
            <person name="Wolfe B.E."/>
            <person name="Dutton R.J."/>
        </authorList>
    </citation>
    <scope>NUCLEOTIDE SEQUENCE [LARGE SCALE GENOMIC DNA]</scope>
    <source>
        <strain evidence="5 6">JB182</strain>
    </source>
</reference>
<evidence type="ECO:0000256" key="3">
    <source>
        <dbReference type="ARBA" id="ARBA00022840"/>
    </source>
</evidence>
<evidence type="ECO:0000313" key="6">
    <source>
        <dbReference type="Proteomes" id="UP000235739"/>
    </source>
</evidence>
<gene>
    <name evidence="5" type="ORF">CIK84_12330</name>
</gene>
<dbReference type="AlphaFoldDB" id="A0A2N7S013"/>
<dbReference type="InterPro" id="IPR003593">
    <property type="entry name" value="AAA+_ATPase"/>
</dbReference>
<dbReference type="Proteomes" id="UP000235739">
    <property type="component" value="Unassembled WGS sequence"/>
</dbReference>
<protein>
    <submittedName>
        <fullName evidence="5">ABC transporter ATP-binding protein</fullName>
    </submittedName>
</protein>
<feature type="domain" description="ABC transporter" evidence="4">
    <location>
        <begin position="11"/>
        <end position="231"/>
    </location>
</feature>
<dbReference type="Pfam" id="PF00005">
    <property type="entry name" value="ABC_tran"/>
    <property type="match status" value="1"/>
</dbReference>
<dbReference type="Gene3D" id="3.40.50.300">
    <property type="entry name" value="P-loop containing nucleotide triphosphate hydrolases"/>
    <property type="match status" value="1"/>
</dbReference>
<keyword evidence="3 5" id="KW-0067">ATP-binding</keyword>
<dbReference type="SMART" id="SM00382">
    <property type="entry name" value="AAA"/>
    <property type="match status" value="1"/>
</dbReference>
<dbReference type="RefSeq" id="WP_102598650.1">
    <property type="nucleotide sequence ID" value="NZ_JBQDJG010000002.1"/>
</dbReference>
<comment type="caution">
    <text evidence="5">The sequence shown here is derived from an EMBL/GenBank/DDBJ whole genome shotgun (WGS) entry which is preliminary data.</text>
</comment>
<proteinExistence type="predicted"/>
<dbReference type="GO" id="GO:0016887">
    <property type="term" value="F:ATP hydrolysis activity"/>
    <property type="evidence" value="ECO:0007669"/>
    <property type="project" value="InterPro"/>
</dbReference>
<organism evidence="5 6">
    <name type="scientific">Glutamicibacter arilaitensis</name>
    <dbReference type="NCBI Taxonomy" id="256701"/>
    <lineage>
        <taxon>Bacteria</taxon>
        <taxon>Bacillati</taxon>
        <taxon>Actinomycetota</taxon>
        <taxon>Actinomycetes</taxon>
        <taxon>Micrococcales</taxon>
        <taxon>Micrococcaceae</taxon>
        <taxon>Glutamicibacter</taxon>
    </lineage>
</organism>
<evidence type="ECO:0000256" key="2">
    <source>
        <dbReference type="ARBA" id="ARBA00022741"/>
    </source>
</evidence>
<keyword evidence="1" id="KW-0813">Transport</keyword>
<evidence type="ECO:0000256" key="1">
    <source>
        <dbReference type="ARBA" id="ARBA00022448"/>
    </source>
</evidence>
<keyword evidence="2" id="KW-0547">Nucleotide-binding</keyword>
<dbReference type="PROSITE" id="PS00211">
    <property type="entry name" value="ABC_TRANSPORTER_1"/>
    <property type="match status" value="1"/>
</dbReference>